<reference evidence="1 2" key="1">
    <citation type="submission" date="2016-08" db="EMBL/GenBank/DDBJ databases">
        <authorList>
            <consortium name="Lentinula edodes genome sequencing consortium"/>
            <person name="Sakamoto Y."/>
            <person name="Nakade K."/>
            <person name="Sato S."/>
            <person name="Yoshida Y."/>
            <person name="Miyazaki K."/>
            <person name="Natsume S."/>
            <person name="Konno N."/>
        </authorList>
    </citation>
    <scope>NUCLEOTIDE SEQUENCE [LARGE SCALE GENOMIC DNA]</scope>
    <source>
        <strain evidence="1 2">NBRC 111202</strain>
    </source>
</reference>
<proteinExistence type="predicted"/>
<evidence type="ECO:0000313" key="1">
    <source>
        <dbReference type="EMBL" id="GAV99630.1"/>
    </source>
</evidence>
<reference evidence="1 2" key="2">
    <citation type="submission" date="2017-02" db="EMBL/GenBank/DDBJ databases">
        <title>A genome survey and senescence transcriptome analysis in Lentinula edodes.</title>
        <authorList>
            <person name="Sakamoto Y."/>
            <person name="Nakade K."/>
            <person name="Sato S."/>
            <person name="Yoshida Y."/>
            <person name="Miyazaki K."/>
            <person name="Natsume S."/>
            <person name="Konno N."/>
        </authorList>
    </citation>
    <scope>NUCLEOTIDE SEQUENCE [LARGE SCALE GENOMIC DNA]</scope>
    <source>
        <strain evidence="1 2">NBRC 111202</strain>
    </source>
</reference>
<name>A0A1Q3DXH1_LENED</name>
<gene>
    <name evidence="1" type="ORF">LENED_001099</name>
</gene>
<keyword evidence="2" id="KW-1185">Reference proteome</keyword>
<comment type="caution">
    <text evidence="1">The sequence shown here is derived from an EMBL/GenBank/DDBJ whole genome shotgun (WGS) entry which is preliminary data.</text>
</comment>
<accession>A0A1Q3DXH1</accession>
<dbReference type="AlphaFoldDB" id="A0A1Q3DXH1"/>
<evidence type="ECO:0000313" key="2">
    <source>
        <dbReference type="Proteomes" id="UP000188533"/>
    </source>
</evidence>
<dbReference type="Proteomes" id="UP000188533">
    <property type="component" value="Unassembled WGS sequence"/>
</dbReference>
<protein>
    <submittedName>
        <fullName evidence="1">Uncharacterized protein</fullName>
    </submittedName>
</protein>
<dbReference type="EMBL" id="BDGU01000015">
    <property type="protein sequence ID" value="GAV99630.1"/>
    <property type="molecule type" value="Genomic_DNA"/>
</dbReference>
<sequence>MKGPITRPSRIFVHSASSRIGQFIQVASALHQYPLPVSLNTLFFRSLCNHSCALHHAIQFIFIVAIPVGSPIPSDSSTLIKEEIRIWAIRNEKNLKTSKVYMYIGDQGFGLGNVPPLPTRSDDGHSLEHLGDAYFANTQDRNKALNELRSLDHVAETTPLRYYRYLMPILKCLSWYTTGLRDPMYALNNDVYTLWTLRIQVIEQHITKLDADRHKLRLAGLKKIGGGPSTGNPPQ</sequence>
<organism evidence="1 2">
    <name type="scientific">Lentinula edodes</name>
    <name type="common">Shiitake mushroom</name>
    <name type="synonym">Lentinus edodes</name>
    <dbReference type="NCBI Taxonomy" id="5353"/>
    <lineage>
        <taxon>Eukaryota</taxon>
        <taxon>Fungi</taxon>
        <taxon>Dikarya</taxon>
        <taxon>Basidiomycota</taxon>
        <taxon>Agaricomycotina</taxon>
        <taxon>Agaricomycetes</taxon>
        <taxon>Agaricomycetidae</taxon>
        <taxon>Agaricales</taxon>
        <taxon>Marasmiineae</taxon>
        <taxon>Omphalotaceae</taxon>
        <taxon>Lentinula</taxon>
    </lineage>
</organism>